<comment type="caution">
    <text evidence="2">The sequence shown here is derived from an EMBL/GenBank/DDBJ whole genome shotgun (WGS) entry which is preliminary data.</text>
</comment>
<dbReference type="Pfam" id="PF09783">
    <property type="entry name" value="Vac_ImportDeg"/>
    <property type="match status" value="1"/>
</dbReference>
<accession>A0ABR2YUK1</accession>
<gene>
    <name evidence="2" type="ORF">WJX75_004461</name>
</gene>
<evidence type="ECO:0000313" key="2">
    <source>
        <dbReference type="EMBL" id="KAK9915079.1"/>
    </source>
</evidence>
<name>A0ABR2YUK1_9CHLO</name>
<reference evidence="2 3" key="1">
    <citation type="journal article" date="2024" name="Nat. Commun.">
        <title>Phylogenomics reveals the evolutionary origins of lichenization in chlorophyte algae.</title>
        <authorList>
            <person name="Puginier C."/>
            <person name="Libourel C."/>
            <person name="Otte J."/>
            <person name="Skaloud P."/>
            <person name="Haon M."/>
            <person name="Grisel S."/>
            <person name="Petersen M."/>
            <person name="Berrin J.G."/>
            <person name="Delaux P.M."/>
            <person name="Dal Grande F."/>
            <person name="Keller J."/>
        </authorList>
    </citation>
    <scope>NUCLEOTIDE SEQUENCE [LARGE SCALE GENOMIC DNA]</scope>
    <source>
        <strain evidence="2 3">SAG 216-7</strain>
    </source>
</reference>
<organism evidence="2 3">
    <name type="scientific">Coccomyxa subellipsoidea</name>
    <dbReference type="NCBI Taxonomy" id="248742"/>
    <lineage>
        <taxon>Eukaryota</taxon>
        <taxon>Viridiplantae</taxon>
        <taxon>Chlorophyta</taxon>
        <taxon>core chlorophytes</taxon>
        <taxon>Trebouxiophyceae</taxon>
        <taxon>Trebouxiophyceae incertae sedis</taxon>
        <taxon>Coccomyxaceae</taxon>
        <taxon>Coccomyxa</taxon>
    </lineage>
</organism>
<evidence type="ECO:0008006" key="4">
    <source>
        <dbReference type="Google" id="ProtNLM"/>
    </source>
</evidence>
<sequence length="263" mass="29610">MSEPSFLLRNILGGWRRSTESAFEAAATQHQPQQPCPGTYTDAYNRFGAVPVSLAGRSLQANEELEDLSPPASCTFLQAGQMFGGSQRVSRLECSTEEDWPVEVRVEDVNLGEGTLCGSSTWHLPNGKLPVVTAWEGEIIDNVNHTFVTHKWGATQQSDLKHWSKFDHFVPLRLNVLQRRGRCGYLRDYSHIYMRWKEQCFLDAGEDSGLTIAGFYYVCMRRSTGEVHGIYVDPQSTSNHHLRLQPCTQGEAGSQTFSAFQFR</sequence>
<evidence type="ECO:0000313" key="3">
    <source>
        <dbReference type="Proteomes" id="UP001491310"/>
    </source>
</evidence>
<comment type="similarity">
    <text evidence="1">Belongs to the GID4/VID24 family.</text>
</comment>
<proteinExistence type="inferred from homology"/>
<evidence type="ECO:0000256" key="1">
    <source>
        <dbReference type="ARBA" id="ARBA00061469"/>
    </source>
</evidence>
<protein>
    <recommendedName>
        <fullName evidence="4">Vacuolar import/degradation protein Vid24</fullName>
    </recommendedName>
</protein>
<dbReference type="EMBL" id="JALJOT010000005">
    <property type="protein sequence ID" value="KAK9915079.1"/>
    <property type="molecule type" value="Genomic_DNA"/>
</dbReference>
<dbReference type="InterPro" id="IPR018618">
    <property type="entry name" value="GID4/10-like"/>
</dbReference>
<dbReference type="PANTHER" id="PTHR14534:SF3">
    <property type="entry name" value="GID COMPLEX SUBUNIT 4 HOMOLOG"/>
    <property type="match status" value="1"/>
</dbReference>
<dbReference type="Proteomes" id="UP001491310">
    <property type="component" value="Unassembled WGS sequence"/>
</dbReference>
<keyword evidence="3" id="KW-1185">Reference proteome</keyword>
<dbReference type="PANTHER" id="PTHR14534">
    <property type="entry name" value="VACUOLAR IMPORT AND DEGRADATION PROTEIN 24"/>
    <property type="match status" value="1"/>
</dbReference>